<dbReference type="InterPro" id="IPR050065">
    <property type="entry name" value="GlmU-like"/>
</dbReference>
<evidence type="ECO:0000256" key="1">
    <source>
        <dbReference type="ARBA" id="ARBA00022679"/>
    </source>
</evidence>
<dbReference type="InterPro" id="IPR029044">
    <property type="entry name" value="Nucleotide-diphossugar_trans"/>
</dbReference>
<dbReference type="Gene3D" id="3.90.550.10">
    <property type="entry name" value="Spore Coat Polysaccharide Biosynthesis Protein SpsA, Chain A"/>
    <property type="match status" value="1"/>
</dbReference>
<evidence type="ECO:0000259" key="3">
    <source>
        <dbReference type="Pfam" id="PF01636"/>
    </source>
</evidence>
<dbReference type="Pfam" id="PF01636">
    <property type="entry name" value="APH"/>
    <property type="match status" value="1"/>
</dbReference>
<dbReference type="InterPro" id="IPR011009">
    <property type="entry name" value="Kinase-like_dom_sf"/>
</dbReference>
<dbReference type="Gene3D" id="1.10.10.10">
    <property type="entry name" value="Winged helix-like DNA-binding domain superfamily/Winged helix DNA-binding domain"/>
    <property type="match status" value="1"/>
</dbReference>
<dbReference type="GO" id="GO:0016779">
    <property type="term" value="F:nucleotidyltransferase activity"/>
    <property type="evidence" value="ECO:0007669"/>
    <property type="project" value="UniProtKB-KW"/>
</dbReference>
<evidence type="ECO:0000313" key="5">
    <source>
        <dbReference type="EMBL" id="AZR07678.1"/>
    </source>
</evidence>
<feature type="domain" description="MobA-like NTP transferase" evidence="4">
    <location>
        <begin position="75"/>
        <end position="190"/>
    </location>
</feature>
<dbReference type="InterPro" id="IPR036390">
    <property type="entry name" value="WH_DNA-bd_sf"/>
</dbReference>
<protein>
    <submittedName>
        <fullName evidence="5">MarR family transcriptional regulator</fullName>
    </submittedName>
</protein>
<dbReference type="InterPro" id="IPR002575">
    <property type="entry name" value="Aminoglycoside_PTrfase"/>
</dbReference>
<dbReference type="CDD" id="cd05151">
    <property type="entry name" value="ChoK-like"/>
    <property type="match status" value="1"/>
</dbReference>
<organism evidence="5 6">
    <name type="scientific">Trueperella pyogenes</name>
    <dbReference type="NCBI Taxonomy" id="1661"/>
    <lineage>
        <taxon>Bacteria</taxon>
        <taxon>Bacillati</taxon>
        <taxon>Actinomycetota</taxon>
        <taxon>Actinomycetes</taxon>
        <taxon>Actinomycetales</taxon>
        <taxon>Actinomycetaceae</taxon>
        <taxon>Trueperella</taxon>
    </lineage>
</organism>
<dbReference type="Gene3D" id="3.30.200.20">
    <property type="entry name" value="Phosphorylase Kinase, domain 1"/>
    <property type="match status" value="1"/>
</dbReference>
<name>A0A3Q9GH51_9ACTO</name>
<dbReference type="SUPFAM" id="SSF56112">
    <property type="entry name" value="Protein kinase-like (PK-like)"/>
    <property type="match status" value="1"/>
</dbReference>
<dbReference type="AlphaFoldDB" id="A0A3Q9GH51"/>
<accession>A0A3Q9GH51</accession>
<gene>
    <name evidence="5" type="ORF">EBQ10_10550</name>
</gene>
<sequence length="601" mass="68184">MPADSLTIEEFTLLRALYSAQNGNDPAQLARETGLNPPLVSNTLAQLQNRELIAPEGAITKLGIEALEPYKVTNAVILAAGLSSRFAPISYERPKGTLRVRGEVLIERQIHQLREVGIEDITVVVGYKKEHYFDLSEKFGVDIVVNEEYASRNNNGSMWRVREKLANTYICSSDNYFVENPFESHVYQAYYSAVYAAGSTEEWCLELDRADKIVGCSIGGRDAWTMLGHVYFDRAFSQEFSQILEEVYGQPATRAKLWESIFLDHLGRLNMHARKYPEGFIFEFDSLDELQDFDPEFIENVDSHILTNISEALQCAKADIQDFRPVKTGLTNLSCIFRVADKHYIYRHPGAGTQKIVDRHAEHVASIAAKELGLDSTFITGNPEDGWKISHYVPHVRSLDLTDKDELATAMALIRRLHESNIVFAREFDYVQTALEYDALLREHGQIHLPSYEALKSRIIELKALVDAEGFPQVPSHNDFHGPNLLVHEDGQMDLIDWEYAGMSDIASDFGTLIVCSPTLDREAFDAALIAYLGHEPSPQESRHFRAYVAFAGWCWYVWALLKQAEGDSLDQWSLTYYRHATHELDSLLHEYSQMPGNNCR</sequence>
<dbReference type="Proteomes" id="UP000275951">
    <property type="component" value="Chromosome"/>
</dbReference>
<dbReference type="Pfam" id="PF12804">
    <property type="entry name" value="NTP_transf_3"/>
    <property type="match status" value="1"/>
</dbReference>
<proteinExistence type="predicted"/>
<evidence type="ECO:0000256" key="2">
    <source>
        <dbReference type="ARBA" id="ARBA00022695"/>
    </source>
</evidence>
<keyword evidence="1" id="KW-0808">Transferase</keyword>
<reference evidence="5 6" key="1">
    <citation type="submission" date="2018-11" db="EMBL/GenBank/DDBJ databases">
        <title>Multidrug-resistant genes are associated with an 42-kb island TGI1 carrying a complex class 1 integron in a Trueperella pyogenes.</title>
        <authorList>
            <person name="Dong W."/>
        </authorList>
    </citation>
    <scope>NUCLEOTIDE SEQUENCE [LARGE SCALE GENOMIC DNA]</scope>
    <source>
        <strain evidence="5 6">TP4</strain>
    </source>
</reference>
<dbReference type="Gene3D" id="3.90.1200.10">
    <property type="match status" value="1"/>
</dbReference>
<dbReference type="InterPro" id="IPR025877">
    <property type="entry name" value="MobA-like_NTP_Trfase"/>
</dbReference>
<dbReference type="InterPro" id="IPR036388">
    <property type="entry name" value="WH-like_DNA-bd_sf"/>
</dbReference>
<dbReference type="RefSeq" id="WP_126920450.1">
    <property type="nucleotide sequence ID" value="NZ_CP033905.1"/>
</dbReference>
<dbReference type="SUPFAM" id="SSF53448">
    <property type="entry name" value="Nucleotide-diphospho-sugar transferases"/>
    <property type="match status" value="1"/>
</dbReference>
<evidence type="ECO:0000259" key="4">
    <source>
        <dbReference type="Pfam" id="PF12804"/>
    </source>
</evidence>
<dbReference type="SUPFAM" id="SSF46785">
    <property type="entry name" value="Winged helix' DNA-binding domain"/>
    <property type="match status" value="1"/>
</dbReference>
<feature type="domain" description="Aminoglycoside phosphotransferase" evidence="3">
    <location>
        <begin position="403"/>
        <end position="537"/>
    </location>
</feature>
<dbReference type="EMBL" id="CP033905">
    <property type="protein sequence ID" value="AZR07678.1"/>
    <property type="molecule type" value="Genomic_DNA"/>
</dbReference>
<dbReference type="GO" id="GO:0003700">
    <property type="term" value="F:DNA-binding transcription factor activity"/>
    <property type="evidence" value="ECO:0007669"/>
    <property type="project" value="InterPro"/>
</dbReference>
<dbReference type="CDD" id="cd02523">
    <property type="entry name" value="PC_cytidylyltransferase"/>
    <property type="match status" value="1"/>
</dbReference>
<evidence type="ECO:0000313" key="6">
    <source>
        <dbReference type="Proteomes" id="UP000275951"/>
    </source>
</evidence>
<dbReference type="PANTHER" id="PTHR43584">
    <property type="entry name" value="NUCLEOTIDYL TRANSFERASE"/>
    <property type="match status" value="1"/>
</dbReference>
<keyword evidence="2" id="KW-0548">Nucleotidyltransferase</keyword>
<dbReference type="PANTHER" id="PTHR43584:SF5">
    <property type="entry name" value="PROTEIN LICC"/>
    <property type="match status" value="1"/>
</dbReference>